<evidence type="ECO:0000313" key="3">
    <source>
        <dbReference type="Proteomes" id="UP001500621"/>
    </source>
</evidence>
<feature type="transmembrane region" description="Helical" evidence="1">
    <location>
        <begin position="61"/>
        <end position="81"/>
    </location>
</feature>
<gene>
    <name evidence="2" type="ORF">GCM10023226_09000</name>
</gene>
<protein>
    <recommendedName>
        <fullName evidence="4">DUF2530 domain-containing protein</fullName>
    </recommendedName>
</protein>
<organism evidence="2 3">
    <name type="scientific">Nocardioides nanhaiensis</name>
    <dbReference type="NCBI Taxonomy" id="1476871"/>
    <lineage>
        <taxon>Bacteria</taxon>
        <taxon>Bacillati</taxon>
        <taxon>Actinomycetota</taxon>
        <taxon>Actinomycetes</taxon>
        <taxon>Propionibacteriales</taxon>
        <taxon>Nocardioidaceae</taxon>
        <taxon>Nocardioides</taxon>
    </lineage>
</organism>
<comment type="caution">
    <text evidence="2">The sequence shown here is derived from an EMBL/GenBank/DDBJ whole genome shotgun (WGS) entry which is preliminary data.</text>
</comment>
<dbReference type="Pfam" id="PF10745">
    <property type="entry name" value="DUF2530"/>
    <property type="match status" value="1"/>
</dbReference>
<evidence type="ECO:0008006" key="4">
    <source>
        <dbReference type="Google" id="ProtNLM"/>
    </source>
</evidence>
<proteinExistence type="predicted"/>
<name>A0ABP8VX34_9ACTN</name>
<dbReference type="InterPro" id="IPR019681">
    <property type="entry name" value="DUF2530"/>
</dbReference>
<keyword evidence="1" id="KW-0472">Membrane</keyword>
<dbReference type="EMBL" id="BAABIM010000001">
    <property type="protein sequence ID" value="GAA4674076.1"/>
    <property type="molecule type" value="Genomic_DNA"/>
</dbReference>
<evidence type="ECO:0000256" key="1">
    <source>
        <dbReference type="SAM" id="Phobius"/>
    </source>
</evidence>
<sequence>MELRDEQPRQHEIGNRTYIVADVEPLDVDGVRTVAVGTAVFAVAFVALLPFYGSLEADGRLWWLWTCLAGLGLGLFGLEYCRRRRALRHELEAAPEQQDPGQRP</sequence>
<dbReference type="Proteomes" id="UP001500621">
    <property type="component" value="Unassembled WGS sequence"/>
</dbReference>
<keyword evidence="1" id="KW-0812">Transmembrane</keyword>
<evidence type="ECO:0000313" key="2">
    <source>
        <dbReference type="EMBL" id="GAA4674076.1"/>
    </source>
</evidence>
<reference evidence="3" key="1">
    <citation type="journal article" date="2019" name="Int. J. Syst. Evol. Microbiol.">
        <title>The Global Catalogue of Microorganisms (GCM) 10K type strain sequencing project: providing services to taxonomists for standard genome sequencing and annotation.</title>
        <authorList>
            <consortium name="The Broad Institute Genomics Platform"/>
            <consortium name="The Broad Institute Genome Sequencing Center for Infectious Disease"/>
            <person name="Wu L."/>
            <person name="Ma J."/>
        </authorList>
    </citation>
    <scope>NUCLEOTIDE SEQUENCE [LARGE SCALE GENOMIC DNA]</scope>
    <source>
        <strain evidence="3">JCM 18127</strain>
    </source>
</reference>
<keyword evidence="3" id="KW-1185">Reference proteome</keyword>
<accession>A0ABP8VX34</accession>
<feature type="transmembrane region" description="Helical" evidence="1">
    <location>
        <begin position="34"/>
        <end position="55"/>
    </location>
</feature>
<dbReference type="RefSeq" id="WP_345263064.1">
    <property type="nucleotide sequence ID" value="NZ_BAABIM010000001.1"/>
</dbReference>
<keyword evidence="1" id="KW-1133">Transmembrane helix</keyword>